<dbReference type="PANTHER" id="PTHR43775">
    <property type="entry name" value="FATTY ACID SYNTHASE"/>
    <property type="match status" value="1"/>
</dbReference>
<dbReference type="InterPro" id="IPR049551">
    <property type="entry name" value="PKS_DH_C"/>
</dbReference>
<dbReference type="SUPFAM" id="SSF53474">
    <property type="entry name" value="alpha/beta-Hydrolases"/>
    <property type="match status" value="1"/>
</dbReference>
<dbReference type="InterPro" id="IPR020841">
    <property type="entry name" value="PKS_Beta-ketoAc_synthase_dom"/>
</dbReference>
<dbReference type="InterPro" id="IPR001031">
    <property type="entry name" value="Thioesterase"/>
</dbReference>
<dbReference type="InterPro" id="IPR049900">
    <property type="entry name" value="PKS_mFAS_DH"/>
</dbReference>
<keyword evidence="2" id="KW-0597">Phosphoprotein</keyword>
<dbReference type="Proteomes" id="UP000016922">
    <property type="component" value="Unassembled WGS sequence"/>
</dbReference>
<reference evidence="8 9" key="1">
    <citation type="journal article" date="2013" name="BMC Genomics">
        <title>Genomics-driven discovery of the pneumocandin biosynthetic gene cluster in the fungus Glarea lozoyensis.</title>
        <authorList>
            <person name="Chen L."/>
            <person name="Yue Q."/>
            <person name="Zhang X."/>
            <person name="Xiang M."/>
            <person name="Wang C."/>
            <person name="Li S."/>
            <person name="Che Y."/>
            <person name="Ortiz-Lopez F.J."/>
            <person name="Bills G.F."/>
            <person name="Liu X."/>
            <person name="An Z."/>
        </authorList>
    </citation>
    <scope>NUCLEOTIDE SEQUENCE [LARGE SCALE GENOMIC DNA]</scope>
    <source>
        <strain evidence="9">ATCC 20868 / MF5171</strain>
    </source>
</reference>
<dbReference type="InterPro" id="IPR014031">
    <property type="entry name" value="Ketoacyl_synth_C"/>
</dbReference>
<dbReference type="InterPro" id="IPR016039">
    <property type="entry name" value="Thiolase-like"/>
</dbReference>
<dbReference type="RefSeq" id="XP_008084099.1">
    <property type="nucleotide sequence ID" value="XM_008085908.1"/>
</dbReference>
<dbReference type="Pfam" id="PF00698">
    <property type="entry name" value="Acyl_transf_1"/>
    <property type="match status" value="1"/>
</dbReference>
<dbReference type="InterPro" id="IPR042104">
    <property type="entry name" value="PKS_dehydratase_sf"/>
</dbReference>
<dbReference type="InterPro" id="IPR014043">
    <property type="entry name" value="Acyl_transferase_dom"/>
</dbReference>
<dbReference type="KEGG" id="glz:GLAREA_01150"/>
<dbReference type="EMBL" id="KE145367">
    <property type="protein sequence ID" value="EPE29990.1"/>
    <property type="molecule type" value="Genomic_DNA"/>
</dbReference>
<dbReference type="InterPro" id="IPR036736">
    <property type="entry name" value="ACP-like_sf"/>
</dbReference>
<dbReference type="InterPro" id="IPR014030">
    <property type="entry name" value="Ketoacyl_synth_N"/>
</dbReference>
<dbReference type="SUPFAM" id="SSF55048">
    <property type="entry name" value="Probable ACP-binding domain of malonyl-CoA ACP transacylase"/>
    <property type="match status" value="1"/>
</dbReference>
<dbReference type="Gene3D" id="3.40.50.1820">
    <property type="entry name" value="alpha/beta hydrolase"/>
    <property type="match status" value="1"/>
</dbReference>
<evidence type="ECO:0000256" key="2">
    <source>
        <dbReference type="ARBA" id="ARBA00022553"/>
    </source>
</evidence>
<dbReference type="InterPro" id="IPR009081">
    <property type="entry name" value="PP-bd_ACP"/>
</dbReference>
<dbReference type="GeneID" id="19460208"/>
<organism evidence="8 9">
    <name type="scientific">Glarea lozoyensis (strain ATCC 20868 / MF5171)</name>
    <dbReference type="NCBI Taxonomy" id="1116229"/>
    <lineage>
        <taxon>Eukaryota</taxon>
        <taxon>Fungi</taxon>
        <taxon>Dikarya</taxon>
        <taxon>Ascomycota</taxon>
        <taxon>Pezizomycotina</taxon>
        <taxon>Leotiomycetes</taxon>
        <taxon>Helotiales</taxon>
        <taxon>Helotiaceae</taxon>
        <taxon>Glarea</taxon>
    </lineage>
</organism>
<evidence type="ECO:0000256" key="3">
    <source>
        <dbReference type="ARBA" id="ARBA00022679"/>
    </source>
</evidence>
<dbReference type="OMA" id="KWGCWLD"/>
<protein>
    <submittedName>
        <fullName evidence="8">Thiolase-like protein</fullName>
    </submittedName>
</protein>
<evidence type="ECO:0000259" key="7">
    <source>
        <dbReference type="PROSITE" id="PS52019"/>
    </source>
</evidence>
<dbReference type="Gene3D" id="1.10.1200.10">
    <property type="entry name" value="ACP-like"/>
    <property type="match status" value="2"/>
</dbReference>
<evidence type="ECO:0000259" key="6">
    <source>
        <dbReference type="PROSITE" id="PS52004"/>
    </source>
</evidence>
<feature type="domain" description="Ketosynthase family 3 (KS3)" evidence="6">
    <location>
        <begin position="368"/>
        <end position="800"/>
    </location>
</feature>
<dbReference type="HOGENOM" id="CLU_000022_6_0_1"/>
<keyword evidence="3" id="KW-0808">Transferase</keyword>
<evidence type="ECO:0000313" key="9">
    <source>
        <dbReference type="Proteomes" id="UP000016922"/>
    </source>
</evidence>
<dbReference type="InterPro" id="IPR001227">
    <property type="entry name" value="Ac_transferase_dom_sf"/>
</dbReference>
<accession>S3CWG8</accession>
<dbReference type="OrthoDB" id="329835at2759"/>
<dbReference type="FunFam" id="3.40.47.10:FF:000031">
    <property type="entry name" value="Sterigmatocystin biosynthesis polyketide synthase"/>
    <property type="match status" value="1"/>
</dbReference>
<feature type="region of interest" description="C-terminal hotdog fold" evidence="4">
    <location>
        <begin position="1481"/>
        <end position="1628"/>
    </location>
</feature>
<feature type="domain" description="PKS/mFAS DH" evidence="7">
    <location>
        <begin position="1317"/>
        <end position="1628"/>
    </location>
</feature>
<dbReference type="Gene3D" id="3.40.47.10">
    <property type="match status" value="1"/>
</dbReference>
<dbReference type="PROSITE" id="PS52004">
    <property type="entry name" value="KS3_2"/>
    <property type="match status" value="1"/>
</dbReference>
<dbReference type="FunFam" id="1.10.1200.10:FF:000011">
    <property type="entry name" value="Sterigmatocystin biosynthesis polyketide synthase"/>
    <property type="match status" value="2"/>
</dbReference>
<feature type="domain" description="Carrier" evidence="5">
    <location>
        <begin position="1865"/>
        <end position="1944"/>
    </location>
</feature>
<dbReference type="InterPro" id="IPR016035">
    <property type="entry name" value="Acyl_Trfase/lysoPLipase"/>
</dbReference>
<keyword evidence="1" id="KW-0596">Phosphopantetheine</keyword>
<feature type="domain" description="Carrier" evidence="5">
    <location>
        <begin position="1723"/>
        <end position="1802"/>
    </location>
</feature>
<evidence type="ECO:0000259" key="5">
    <source>
        <dbReference type="PROSITE" id="PS50075"/>
    </source>
</evidence>
<dbReference type="PROSITE" id="PS52019">
    <property type="entry name" value="PKS_MFAS_DH"/>
    <property type="match status" value="1"/>
</dbReference>
<dbReference type="GO" id="GO:0031177">
    <property type="term" value="F:phosphopantetheine binding"/>
    <property type="evidence" value="ECO:0007669"/>
    <property type="project" value="InterPro"/>
</dbReference>
<dbReference type="GO" id="GO:0006633">
    <property type="term" value="P:fatty acid biosynthetic process"/>
    <property type="evidence" value="ECO:0007669"/>
    <property type="project" value="TreeGrafter"/>
</dbReference>
<dbReference type="CDD" id="cd00833">
    <property type="entry name" value="PKS"/>
    <property type="match status" value="1"/>
</dbReference>
<dbReference type="InterPro" id="IPR050091">
    <property type="entry name" value="PKS_NRPS_Biosynth_Enz"/>
</dbReference>
<dbReference type="GO" id="GO:0044550">
    <property type="term" value="P:secondary metabolite biosynthetic process"/>
    <property type="evidence" value="ECO:0007669"/>
    <property type="project" value="TreeGrafter"/>
</dbReference>
<gene>
    <name evidence="8" type="ORF">GLAREA_01150</name>
</gene>
<dbReference type="GO" id="GO:0004312">
    <property type="term" value="F:fatty acid synthase activity"/>
    <property type="evidence" value="ECO:0007669"/>
    <property type="project" value="TreeGrafter"/>
</dbReference>
<feature type="active site" description="Proton acceptor; for dehydratase activity" evidence="4">
    <location>
        <position position="1349"/>
    </location>
</feature>
<dbReference type="InterPro" id="IPR029058">
    <property type="entry name" value="AB_hydrolase_fold"/>
</dbReference>
<dbReference type="Pfam" id="PF00109">
    <property type="entry name" value="ketoacyl-synt"/>
    <property type="match status" value="1"/>
</dbReference>
<sequence length="2235" mass="242401">MSQKVQLFLFGDQTYDFASDFKKLLREENNPILTAFLNQSCFAIRAELNHSLPLKERKASFAPTIADLLHKYRQGSLSPAFQTALSCCYQLASFISHFGEIGRSYPQPHDTYIIGLCTGALAAAAIGSCSTLSELLPAAVQTVQVAFRLGLCVVDVCSRIESPTGDAAQSWSAVFPGLGTSEAASLIKDFSESKNIPKTSQPWIGATAGKSTTISAPPSILHLLLSSPSFSTRKSKSIPIYVPSHNSNLFSLKDVEKILDTTSATNWEGFTAKVPVISSANGQQAWVGNFRGLLEKALFDCLLEPLRWDAVLSESPTLLAKGVTEVSIIPFATTAATSLASAFKSSLPVTINEPNATKVPVEALPGGKEKLAIIGMSGRFPEAQSPEAFWDILYKGLDVCKKVPLKRWNVDTHVDPSGKAHNKGATPWGCWLDFAGEFDPRFFSISPKEAPQMDPAQRMALMATFEAMESAGMVPGTTPSTQLDRVGVFHGVTSNDWMETNTAQDIDTYFITGGNRGFIPGRINFCFEFCGPSFTNDTACSSSLAAIHLACNSLWRGDCDTAVAGGTNMIFTPDGHAGLDKGFFLSRTGNCKAFDDTADGYCRAEGVGTVFIKRLSDALADKDPILGVILDIKTNHSALSESMTRPHVGAQIDNMNHVLNTASVDPKSLSYIEMHGTGTQVGDAVEMESVLSVFAPNEAFRGMDYPLWVGSAKANIGHGEGVSGVTSLAKVLLMMKHDIIPPHCGIKPGNKINRTFPDLGARNVHIAMKPTPWKRGEQPRRVLISNFSAAGGNTTLVMEDGPIPEVITQTDCRSSHIVTVSGHVANSLKKNLQSLLEYVTAEEKNGLSLPQLSWTSTARRLHKIHRVSITCSSLTECKAGLQAAIMEGHGTTRSKTKPGLLFAFTGQGSQYMGMGGTLYESFPRFRASLHRFDQLSQSLGFDSFIHVFQSKAGDIDQFPPVVVQLAICSLEMALGELLKSFGLEPTLVVGHSLGEYAALNRAGVLSVSDTLFLVGKRAELLQSRCNRGTHAMLAVKAPSSSFSGILGDKRYDIACINGPEDTVLSGLNDQIELIRAALSSKGIKSTLLKVPFAFHSAQVDPILESFIEIASSITFHKPRIPILCPLTGEVIDKADIITPSYLAKHCRETVNIAAALRYALASKLINQGTITIEVGPQPTVCGMVTKSLGSFMKTLPILHRTQNLWNNLTSALGTVYSKGHDIDWVEYHSAFPASHKVLDLPAYGWDLKEYYIPYEGDWCLHRHKIECHCGDLNGVTNHTGKAVGLLTDCKQNAGLENMVEAPKAKIEVEYPETTNVHKLIEEIMEPLGGTLVFETDMSRADTQSVAAGHAVNNIALCTPSVYADIAFVLGKYLMNRLRPGYPGIIDVADLVAEKALVPHGKGPQFLRTKFSVAWAPKSAGATKSAECEFWSANASGKLTIKHAWCTIRFEDTTQLDSLKARLPEFKSKISRLRDGSRKGEFVKYNRTAGYKLMSTVATFHPDYKLLNHLVLDEPTLEACSKLNFSTVKPGGTFAAHPAYVDSITQVGGFCMNGKDSTDLETHVFVNHGWHSFQIYEELKNDRDYEVYVQMKHDKGDLYHGDTIVLDGDTIVAFFTGVSLRCVPRKALRMVLQQTVDKASRELAKTGAVSANSTTSVNPLKSAPRAVSKIIAKSKPQIVSGTALAHTTSTITTTIPAPVNMSGVAAPSALTSPPTPVAIPPKKQELSPQFVNALAIIAEESGIAVTDLTDESNFADIGVDSLLSMVIGSRFREELNLELDADFSIFVDLPTVKDLKIFLQGKDQPLSPEEQPDAALPMVKPLTEAPSVAATYTPEPAFEQKPADVHVLSTVEELPPRKIEGKITPAPINGTTNTALRIIADESGIAVSDLSDDSNFADIGVDSLLSMVIGSRFREELGLELDADFSIFVDLPTVAHLKSFLSGNSSDSDLSEFESSGVISLDESSESEPEDLLVKETQPTRSDYCKPTSSVILQGMPKTATKTLFLLPDGSGSASSYVSVPKLKGNYAIVGLNCPYARDPENMNCTHTALISSFVNEIRRRQQNGPYYLGGWSSGGAFAFVCAEMLVAQGEEVHGLVIIDAPVPTIMEQLPTSFYEYTATLGLFGQTAPPPYLIPHFRASVDVMMTYKPQVLITERMPKVGILWATETLIDEKDVRGMKSMHFMVHKRTDFGPDGWERVLPGAEFLTRRVEGANHFTLMSKANIRSVSVIIEDVLA</sequence>
<dbReference type="SUPFAM" id="SSF53901">
    <property type="entry name" value="Thiolase-like"/>
    <property type="match status" value="1"/>
</dbReference>
<dbReference type="FunFam" id="3.40.50.1820:FF:000116">
    <property type="entry name" value="Sterigmatocystin biosynthesis polyketide synthase"/>
    <property type="match status" value="1"/>
</dbReference>
<dbReference type="Gene3D" id="3.30.70.3290">
    <property type="match status" value="1"/>
</dbReference>
<dbReference type="Pfam" id="PF02801">
    <property type="entry name" value="Ketoacyl-synt_C"/>
    <property type="match status" value="1"/>
</dbReference>
<dbReference type="eggNOG" id="KOG1202">
    <property type="taxonomic scope" value="Eukaryota"/>
</dbReference>
<dbReference type="SMART" id="SM00823">
    <property type="entry name" value="PKS_PP"/>
    <property type="match status" value="2"/>
</dbReference>
<keyword evidence="9" id="KW-1185">Reference proteome</keyword>
<dbReference type="NCBIfam" id="TIGR04532">
    <property type="entry name" value="PT_fungal_PKS"/>
    <property type="match status" value="1"/>
</dbReference>
<dbReference type="Pfam" id="PF00550">
    <property type="entry name" value="PP-binding"/>
    <property type="match status" value="2"/>
</dbReference>
<dbReference type="SUPFAM" id="SSF52151">
    <property type="entry name" value="FabD/lysophospholipase-like"/>
    <property type="match status" value="1"/>
</dbReference>
<dbReference type="Pfam" id="PF00975">
    <property type="entry name" value="Thioesterase"/>
    <property type="match status" value="1"/>
</dbReference>
<evidence type="ECO:0000313" key="8">
    <source>
        <dbReference type="EMBL" id="EPE29990.1"/>
    </source>
</evidence>
<dbReference type="FunFam" id="3.10.129.110:FF:000001">
    <property type="entry name" value="Sterigmatocystin biosynthesis polyketide synthase"/>
    <property type="match status" value="1"/>
</dbReference>
<feature type="active site" description="Proton donor; for dehydratase activity" evidence="4">
    <location>
        <position position="1541"/>
    </location>
</feature>
<dbReference type="SMART" id="SM00827">
    <property type="entry name" value="PKS_AT"/>
    <property type="match status" value="1"/>
</dbReference>
<feature type="region of interest" description="N-terminal hotdog fold" evidence="4">
    <location>
        <begin position="1317"/>
        <end position="1454"/>
    </location>
</feature>
<proteinExistence type="predicted"/>
<dbReference type="Gene3D" id="3.10.129.110">
    <property type="entry name" value="Polyketide synthase dehydratase"/>
    <property type="match status" value="1"/>
</dbReference>
<dbReference type="InterPro" id="IPR030918">
    <property type="entry name" value="PT_fungal_PKS"/>
</dbReference>
<name>S3CWG8_GLAL2</name>
<dbReference type="STRING" id="1116229.S3CWG8"/>
<dbReference type="Pfam" id="PF16073">
    <property type="entry name" value="SAT"/>
    <property type="match status" value="1"/>
</dbReference>
<dbReference type="PANTHER" id="PTHR43775:SF40">
    <property type="entry name" value="NORSOLORINIC ACID SYNTHASE STCA"/>
    <property type="match status" value="1"/>
</dbReference>
<dbReference type="InterPro" id="IPR032088">
    <property type="entry name" value="SAT"/>
</dbReference>
<dbReference type="SMART" id="SM00825">
    <property type="entry name" value="PKS_KS"/>
    <property type="match status" value="1"/>
</dbReference>
<dbReference type="Gene3D" id="3.40.366.10">
    <property type="entry name" value="Malonyl-Coenzyme A Acyl Carrier Protein, domain 2"/>
    <property type="match status" value="2"/>
</dbReference>
<dbReference type="SUPFAM" id="SSF47336">
    <property type="entry name" value="ACP-like"/>
    <property type="match status" value="2"/>
</dbReference>
<dbReference type="InterPro" id="IPR020806">
    <property type="entry name" value="PKS_PP-bd"/>
</dbReference>
<evidence type="ECO:0000256" key="1">
    <source>
        <dbReference type="ARBA" id="ARBA00022450"/>
    </source>
</evidence>
<dbReference type="Pfam" id="PF14765">
    <property type="entry name" value="PS-DH"/>
    <property type="match status" value="1"/>
</dbReference>
<evidence type="ECO:0000256" key="4">
    <source>
        <dbReference type="PROSITE-ProRule" id="PRU01363"/>
    </source>
</evidence>
<dbReference type="InterPro" id="IPR016036">
    <property type="entry name" value="Malonyl_transacylase_ACP-bd"/>
</dbReference>
<dbReference type="PROSITE" id="PS50075">
    <property type="entry name" value="CARRIER"/>
    <property type="match status" value="2"/>
</dbReference>